<accession>A0A4Y9SZC2</accession>
<dbReference type="Proteomes" id="UP000297729">
    <property type="component" value="Unassembled WGS sequence"/>
</dbReference>
<sequence length="186" mass="19993">MLSTVSINLHPTTLLCLMEQLGKAGVPTDPAEAVDTAIKYWLAAVRAGRTGSAPESPPRGYQWKSLFLPEGTWLRMTYDTDHQYAIVKGDELVYHGHATTPNQFAASQAGSVRNAWNDLSVRMPGEKHWKRAFLLRRELEHAPSASPAPTSAVPLRPTTPALLASAQEAQLPPSPACASAPAAVCA</sequence>
<organism evidence="1 2">
    <name type="scientific">Duganella callida</name>
    <dbReference type="NCBI Taxonomy" id="2561932"/>
    <lineage>
        <taxon>Bacteria</taxon>
        <taxon>Pseudomonadati</taxon>
        <taxon>Pseudomonadota</taxon>
        <taxon>Betaproteobacteria</taxon>
        <taxon>Burkholderiales</taxon>
        <taxon>Oxalobacteraceae</taxon>
        <taxon>Telluria group</taxon>
        <taxon>Duganella</taxon>
    </lineage>
</organism>
<evidence type="ECO:0000313" key="2">
    <source>
        <dbReference type="Proteomes" id="UP000297729"/>
    </source>
</evidence>
<dbReference type="EMBL" id="SPVG01000015">
    <property type="protein sequence ID" value="TFW30911.1"/>
    <property type="molecule type" value="Genomic_DNA"/>
</dbReference>
<name>A0A4Y9SZC2_9BURK</name>
<keyword evidence="2" id="KW-1185">Reference proteome</keyword>
<reference evidence="1 2" key="1">
    <citation type="submission" date="2019-03" db="EMBL/GenBank/DDBJ databases">
        <title>Draft Genome Sequence of Duganella callidus sp. nov., a Novel Duganella Species Isolated from Cultivated Soil.</title>
        <authorList>
            <person name="Raths R."/>
            <person name="Peta V."/>
            <person name="Bucking H."/>
        </authorList>
    </citation>
    <scope>NUCLEOTIDE SEQUENCE [LARGE SCALE GENOMIC DNA]</scope>
    <source>
        <strain evidence="1 2">DN04</strain>
    </source>
</reference>
<feature type="non-terminal residue" evidence="1">
    <location>
        <position position="186"/>
    </location>
</feature>
<dbReference type="AlphaFoldDB" id="A0A4Y9SZC2"/>
<proteinExistence type="predicted"/>
<dbReference type="OrthoDB" id="8775146at2"/>
<gene>
    <name evidence="1" type="ORF">E4L98_01480</name>
</gene>
<comment type="caution">
    <text evidence="1">The sequence shown here is derived from an EMBL/GenBank/DDBJ whole genome shotgun (WGS) entry which is preliminary data.</text>
</comment>
<evidence type="ECO:0000313" key="1">
    <source>
        <dbReference type="EMBL" id="TFW30911.1"/>
    </source>
</evidence>
<dbReference type="RefSeq" id="WP_135199795.1">
    <property type="nucleotide sequence ID" value="NZ_SPVG01000015.1"/>
</dbReference>
<protein>
    <submittedName>
        <fullName evidence="1">Uncharacterized protein</fullName>
    </submittedName>
</protein>